<dbReference type="EMBL" id="CAFBLR010000003">
    <property type="protein sequence ID" value="CAB4858600.1"/>
    <property type="molecule type" value="Genomic_DNA"/>
</dbReference>
<protein>
    <submittedName>
        <fullName evidence="3">Unannotated protein</fullName>
    </submittedName>
</protein>
<sequence>MSAGDLALVVAALLCCVGFAALIVTLLRVLDAMRELRSDVQRWRDETQPLLAELRESVGDARDSMSRAREDLDRFDRVLGSAEAITDAVSGGSRIVRGALATPVIKTVALASGTAQGVRRLRRLERKGIKRGRKAS</sequence>
<dbReference type="EMBL" id="CAEZXX010000087">
    <property type="protein sequence ID" value="CAB4713873.1"/>
    <property type="molecule type" value="Genomic_DNA"/>
</dbReference>
<accession>A0A6J6QW89</accession>
<evidence type="ECO:0000313" key="3">
    <source>
        <dbReference type="EMBL" id="CAB4713873.1"/>
    </source>
</evidence>
<keyword evidence="2" id="KW-0812">Transmembrane</keyword>
<keyword evidence="2" id="KW-0472">Membrane</keyword>
<reference evidence="3" key="1">
    <citation type="submission" date="2020-05" db="EMBL/GenBank/DDBJ databases">
        <authorList>
            <person name="Chiriac C."/>
            <person name="Salcher M."/>
            <person name="Ghai R."/>
            <person name="Kavagutti S V."/>
        </authorList>
    </citation>
    <scope>NUCLEOTIDE SEQUENCE</scope>
</reference>
<proteinExistence type="predicted"/>
<feature type="transmembrane region" description="Helical" evidence="2">
    <location>
        <begin position="6"/>
        <end position="27"/>
    </location>
</feature>
<gene>
    <name evidence="3" type="ORF">UFOPK2602_01322</name>
    <name evidence="4" type="ORF">UFOPK2806_00294</name>
    <name evidence="5" type="ORF">UFOPK3417_00095</name>
</gene>
<keyword evidence="2" id="KW-1133">Transmembrane helix</keyword>
<feature type="coiled-coil region" evidence="1">
    <location>
        <begin position="26"/>
        <end position="71"/>
    </location>
</feature>
<dbReference type="EMBL" id="CAEZYY010000002">
    <property type="protein sequence ID" value="CAB4739861.1"/>
    <property type="molecule type" value="Genomic_DNA"/>
</dbReference>
<evidence type="ECO:0000256" key="1">
    <source>
        <dbReference type="SAM" id="Coils"/>
    </source>
</evidence>
<evidence type="ECO:0000313" key="5">
    <source>
        <dbReference type="EMBL" id="CAB4858600.1"/>
    </source>
</evidence>
<dbReference type="AlphaFoldDB" id="A0A6J6QW89"/>
<organism evidence="3">
    <name type="scientific">freshwater metagenome</name>
    <dbReference type="NCBI Taxonomy" id="449393"/>
    <lineage>
        <taxon>unclassified sequences</taxon>
        <taxon>metagenomes</taxon>
        <taxon>ecological metagenomes</taxon>
    </lineage>
</organism>
<evidence type="ECO:0000313" key="4">
    <source>
        <dbReference type="EMBL" id="CAB4739861.1"/>
    </source>
</evidence>
<keyword evidence="1" id="KW-0175">Coiled coil</keyword>
<name>A0A6J6QW89_9ZZZZ</name>
<evidence type="ECO:0000256" key="2">
    <source>
        <dbReference type="SAM" id="Phobius"/>
    </source>
</evidence>